<comment type="caution">
    <text evidence="6">The sequence shown here is derived from an EMBL/GenBank/DDBJ whole genome shotgun (WGS) entry which is preliminary data.</text>
</comment>
<keyword evidence="7" id="KW-1185">Reference proteome</keyword>
<dbReference type="PANTHER" id="PTHR30469:SF15">
    <property type="entry name" value="HLYD FAMILY OF SECRETION PROTEINS"/>
    <property type="match status" value="1"/>
</dbReference>
<evidence type="ECO:0000259" key="5">
    <source>
        <dbReference type="Pfam" id="PF25989"/>
    </source>
</evidence>
<dbReference type="InterPro" id="IPR058637">
    <property type="entry name" value="YknX-like_C"/>
</dbReference>
<proteinExistence type="inferred from homology"/>
<keyword evidence="3" id="KW-0732">Signal</keyword>
<protein>
    <submittedName>
        <fullName evidence="6">HlyD family secretion protein</fullName>
    </submittedName>
</protein>
<dbReference type="Gene3D" id="1.10.287.470">
    <property type="entry name" value="Helix hairpin bin"/>
    <property type="match status" value="1"/>
</dbReference>
<dbReference type="InterPro" id="IPR058792">
    <property type="entry name" value="Beta-barrel_RND_2"/>
</dbReference>
<gene>
    <name evidence="6" type="ORF">J2Z75_004803</name>
</gene>
<feature type="domain" description="CusB-like beta-barrel" evidence="4">
    <location>
        <begin position="244"/>
        <end position="312"/>
    </location>
</feature>
<evidence type="ECO:0000256" key="3">
    <source>
        <dbReference type="SAM" id="SignalP"/>
    </source>
</evidence>
<comment type="similarity">
    <text evidence="1">Belongs to the membrane fusion protein (MFP) (TC 8.A.1) family.</text>
</comment>
<dbReference type="RefSeq" id="WP_209855375.1">
    <property type="nucleotide sequence ID" value="NZ_JAGGJV010000010.1"/>
</dbReference>
<dbReference type="Proteomes" id="UP000823786">
    <property type="component" value="Unassembled WGS sequence"/>
</dbReference>
<dbReference type="SUPFAM" id="SSF111369">
    <property type="entry name" value="HlyD-like secretion proteins"/>
    <property type="match status" value="1"/>
</dbReference>
<reference evidence="6 7" key="1">
    <citation type="submission" date="2021-03" db="EMBL/GenBank/DDBJ databases">
        <title>Genomic Encyclopedia of Type Strains, Phase IV (KMG-IV): sequencing the most valuable type-strain genomes for metagenomic binning, comparative biology and taxonomic classification.</title>
        <authorList>
            <person name="Goeker M."/>
        </authorList>
    </citation>
    <scope>NUCLEOTIDE SEQUENCE [LARGE SCALE GENOMIC DNA]</scope>
    <source>
        <strain evidence="6 7">DSM 26427</strain>
    </source>
</reference>
<dbReference type="Pfam" id="PF25989">
    <property type="entry name" value="YknX_C"/>
    <property type="match status" value="1"/>
</dbReference>
<dbReference type="InterPro" id="IPR006143">
    <property type="entry name" value="RND_pump_MFP"/>
</dbReference>
<dbReference type="Pfam" id="PF25954">
    <property type="entry name" value="Beta-barrel_RND_2"/>
    <property type="match status" value="1"/>
</dbReference>
<evidence type="ECO:0000313" key="6">
    <source>
        <dbReference type="EMBL" id="MBP1861274.1"/>
    </source>
</evidence>
<feature type="chain" id="PRO_5047487260" evidence="3">
    <location>
        <begin position="27"/>
        <end position="397"/>
    </location>
</feature>
<name>A0ABS4ETJ8_9HYPH</name>
<dbReference type="Gene3D" id="2.40.50.100">
    <property type="match status" value="1"/>
</dbReference>
<dbReference type="PANTHER" id="PTHR30469">
    <property type="entry name" value="MULTIDRUG RESISTANCE PROTEIN MDTA"/>
    <property type="match status" value="1"/>
</dbReference>
<dbReference type="EMBL" id="JAGGJV010000010">
    <property type="protein sequence ID" value="MBP1861274.1"/>
    <property type="molecule type" value="Genomic_DNA"/>
</dbReference>
<keyword evidence="2" id="KW-0175">Coiled coil</keyword>
<feature type="signal peptide" evidence="3">
    <location>
        <begin position="1"/>
        <end position="26"/>
    </location>
</feature>
<evidence type="ECO:0000256" key="1">
    <source>
        <dbReference type="ARBA" id="ARBA00009477"/>
    </source>
</evidence>
<evidence type="ECO:0000256" key="2">
    <source>
        <dbReference type="SAM" id="Coils"/>
    </source>
</evidence>
<feature type="coiled-coil region" evidence="2">
    <location>
        <begin position="114"/>
        <end position="148"/>
    </location>
</feature>
<dbReference type="NCBIfam" id="TIGR01730">
    <property type="entry name" value="RND_mfp"/>
    <property type="match status" value="1"/>
</dbReference>
<dbReference type="Gene3D" id="2.40.420.20">
    <property type="match status" value="1"/>
</dbReference>
<evidence type="ECO:0000313" key="7">
    <source>
        <dbReference type="Proteomes" id="UP000823786"/>
    </source>
</evidence>
<organism evidence="6 7">
    <name type="scientific">Rhizobium herbae</name>
    <dbReference type="NCBI Taxonomy" id="508661"/>
    <lineage>
        <taxon>Bacteria</taxon>
        <taxon>Pseudomonadati</taxon>
        <taxon>Pseudomonadota</taxon>
        <taxon>Alphaproteobacteria</taxon>
        <taxon>Hyphomicrobiales</taxon>
        <taxon>Rhizobiaceae</taxon>
        <taxon>Rhizobium/Agrobacterium group</taxon>
        <taxon>Rhizobium</taxon>
    </lineage>
</organism>
<accession>A0ABS4ETJ8</accession>
<feature type="domain" description="YknX-like C-terminal permuted SH3-like" evidence="5">
    <location>
        <begin position="319"/>
        <end position="386"/>
    </location>
</feature>
<sequence>MARNKTFAFGVSTALLLAFLSSTAFAEEAVTPKTEQALPSIVVSQVEMKPIVDRVVATGAVKAVEETYVSPLVDGLSIRTLNADVGDHVDAESTLATLNPDMLLLQKSQYAASLAKANASLAQYQAQLAEAQANAEEALRVSERSKKLADAGSMSTAQRDQEKAAATVALARVRSSEQLVSVAQADIKVVDAQISDVDLRLARTDVKTPVAGVVSARTAKIGAIANGTGEPLFTIIRDGAVEMKADIIETDLPKLEIGQRAKITLADGKTQIDGKIRLISPVIDTQTRLGNVYISLLEPEKARVGMYARAQIIVTEKEALVLPLSAVTNTRDGMVTRKVEGDVAHVAKVETGIQDNGYIEIRTGLKQGDRVITKAGAFVRDGDRIKPVLADAETVSN</sequence>
<evidence type="ECO:0000259" key="4">
    <source>
        <dbReference type="Pfam" id="PF25954"/>
    </source>
</evidence>
<dbReference type="Gene3D" id="2.40.30.170">
    <property type="match status" value="1"/>
</dbReference>